<evidence type="ECO:0000256" key="1">
    <source>
        <dbReference type="SAM" id="MobiDB-lite"/>
    </source>
</evidence>
<dbReference type="EMBL" id="JAACXV010000168">
    <property type="protein sequence ID" value="KAF7282541.1"/>
    <property type="molecule type" value="Genomic_DNA"/>
</dbReference>
<proteinExistence type="predicted"/>
<feature type="compositionally biased region" description="Polar residues" evidence="1">
    <location>
        <begin position="52"/>
        <end position="64"/>
    </location>
</feature>
<comment type="caution">
    <text evidence="2">The sequence shown here is derived from an EMBL/GenBank/DDBJ whole genome shotgun (WGS) entry which is preliminary data.</text>
</comment>
<feature type="region of interest" description="Disordered" evidence="1">
    <location>
        <begin position="1"/>
        <end position="23"/>
    </location>
</feature>
<sequence>MLGKSSSFSASLPTMPDVTRDPNTLASLWSSSTLILHPAAAARGGTGPDHTVATSASFASNGPQSIVDESGL</sequence>
<reference evidence="2" key="1">
    <citation type="submission" date="2020-08" db="EMBL/GenBank/DDBJ databases">
        <title>Genome sequencing and assembly of the red palm weevil Rhynchophorus ferrugineus.</title>
        <authorList>
            <person name="Dias G.B."/>
            <person name="Bergman C.M."/>
            <person name="Manee M."/>
        </authorList>
    </citation>
    <scope>NUCLEOTIDE SEQUENCE</scope>
    <source>
        <strain evidence="2">AA-2017</strain>
        <tissue evidence="2">Whole larva</tissue>
    </source>
</reference>
<name>A0A834MHL0_RHYFE</name>
<protein>
    <submittedName>
        <fullName evidence="2">Uncharacterized protein</fullName>
    </submittedName>
</protein>
<evidence type="ECO:0000313" key="3">
    <source>
        <dbReference type="Proteomes" id="UP000625711"/>
    </source>
</evidence>
<gene>
    <name evidence="2" type="ORF">GWI33_002405</name>
</gene>
<feature type="compositionally biased region" description="Polar residues" evidence="1">
    <location>
        <begin position="1"/>
        <end position="12"/>
    </location>
</feature>
<organism evidence="2 3">
    <name type="scientific">Rhynchophorus ferrugineus</name>
    <name type="common">Red palm weevil</name>
    <name type="synonym">Curculio ferrugineus</name>
    <dbReference type="NCBI Taxonomy" id="354439"/>
    <lineage>
        <taxon>Eukaryota</taxon>
        <taxon>Metazoa</taxon>
        <taxon>Ecdysozoa</taxon>
        <taxon>Arthropoda</taxon>
        <taxon>Hexapoda</taxon>
        <taxon>Insecta</taxon>
        <taxon>Pterygota</taxon>
        <taxon>Neoptera</taxon>
        <taxon>Endopterygota</taxon>
        <taxon>Coleoptera</taxon>
        <taxon>Polyphaga</taxon>
        <taxon>Cucujiformia</taxon>
        <taxon>Curculionidae</taxon>
        <taxon>Dryophthorinae</taxon>
        <taxon>Rhynchophorus</taxon>
    </lineage>
</organism>
<keyword evidence="3" id="KW-1185">Reference proteome</keyword>
<dbReference type="AlphaFoldDB" id="A0A834MHL0"/>
<accession>A0A834MHL0</accession>
<dbReference type="Proteomes" id="UP000625711">
    <property type="component" value="Unassembled WGS sequence"/>
</dbReference>
<evidence type="ECO:0000313" key="2">
    <source>
        <dbReference type="EMBL" id="KAF7282541.1"/>
    </source>
</evidence>
<feature type="region of interest" description="Disordered" evidence="1">
    <location>
        <begin position="41"/>
        <end position="72"/>
    </location>
</feature>